<evidence type="ECO:0000313" key="2">
    <source>
        <dbReference type="EMBL" id="QNJ97253.1"/>
    </source>
</evidence>
<dbReference type="InterPro" id="IPR038727">
    <property type="entry name" value="NadR/Ttd14_AAA_dom"/>
</dbReference>
<dbReference type="RefSeq" id="WP_186990859.1">
    <property type="nucleotide sequence ID" value="NZ_CP052909.1"/>
</dbReference>
<dbReference type="InterPro" id="IPR027417">
    <property type="entry name" value="P-loop_NTPase"/>
</dbReference>
<name>A0A7G8PSD7_9FLAO</name>
<protein>
    <submittedName>
        <fullName evidence="2">Nicotinate-nucleotide adenylyltransferase</fullName>
    </submittedName>
</protein>
<dbReference type="Pfam" id="PF13521">
    <property type="entry name" value="AAA_28"/>
    <property type="match status" value="1"/>
</dbReference>
<accession>A0A7G8PSD7</accession>
<dbReference type="AlphaFoldDB" id="A0A7G8PSD7"/>
<evidence type="ECO:0000313" key="3">
    <source>
        <dbReference type="Proteomes" id="UP000515514"/>
    </source>
</evidence>
<proteinExistence type="predicted"/>
<keyword evidence="2" id="KW-0808">Transferase</keyword>
<dbReference type="InterPro" id="IPR052735">
    <property type="entry name" value="NAD_biosynth-regulator"/>
</dbReference>
<dbReference type="PANTHER" id="PTHR37512:SF1">
    <property type="entry name" value="NADR_TTD14 AAA DOMAIN-CONTAINING PROTEIN"/>
    <property type="match status" value="1"/>
</dbReference>
<feature type="domain" description="NadR/Ttd14 AAA" evidence="1">
    <location>
        <begin position="14"/>
        <end position="173"/>
    </location>
</feature>
<dbReference type="KEGG" id="alti:ALE3EI_0676"/>
<keyword evidence="3" id="KW-1185">Reference proteome</keyword>
<dbReference type="Proteomes" id="UP000515514">
    <property type="component" value="Chromosome"/>
</dbReference>
<dbReference type="GO" id="GO:0016779">
    <property type="term" value="F:nucleotidyltransferase activity"/>
    <property type="evidence" value="ECO:0007669"/>
    <property type="project" value="UniProtKB-KW"/>
</dbReference>
<dbReference type="EMBL" id="CP052909">
    <property type="protein sequence ID" value="QNJ97253.1"/>
    <property type="molecule type" value="Genomic_DNA"/>
</dbReference>
<dbReference type="Gene3D" id="3.40.50.300">
    <property type="entry name" value="P-loop containing nucleotide triphosphate hydrolases"/>
    <property type="match status" value="1"/>
</dbReference>
<organism evidence="2 3">
    <name type="scientific">Constantimarinum furrinae</name>
    <dbReference type="NCBI Taxonomy" id="2562285"/>
    <lineage>
        <taxon>Bacteria</taxon>
        <taxon>Pseudomonadati</taxon>
        <taxon>Bacteroidota</taxon>
        <taxon>Flavobacteriia</taxon>
        <taxon>Flavobacteriales</taxon>
        <taxon>Flavobacteriaceae</taxon>
        <taxon>Altibacter/Constantimarinum group</taxon>
        <taxon>Constantimarinum</taxon>
    </lineage>
</organism>
<dbReference type="PANTHER" id="PTHR37512">
    <property type="entry name" value="TRIFUNCTIONAL NAD BIOSYNTHESIS/REGULATOR PROTEIN NADR"/>
    <property type="match status" value="1"/>
</dbReference>
<sequence length="187" mass="22095">MEKTLKQQASNCIKIVLFGPESTGKTTLAKALSEHFHTLWVPEYMREYLQKKWNEEKKTCTKEDLLPIARGQMLAENKAALQEKKLLFCDTNLLELKVYSEYYYNGFCPPEIKKYALENSYHLYFLTFTDTPWEADDLRDRPNDRSALFCTFENELKRYRLPYHILKGSLHNRLNEAIQLTEKLLQG</sequence>
<gene>
    <name evidence="2" type="ORF">ALE3EI_0676</name>
</gene>
<dbReference type="SUPFAM" id="SSF52540">
    <property type="entry name" value="P-loop containing nucleoside triphosphate hydrolases"/>
    <property type="match status" value="1"/>
</dbReference>
<reference evidence="2 3" key="1">
    <citation type="submission" date="2020-04" db="EMBL/GenBank/DDBJ databases">
        <title>Genome sequence of Altibacter aquimarinus strain ALE3EI.</title>
        <authorList>
            <person name="Oh H.-M."/>
            <person name="Jang D."/>
        </authorList>
    </citation>
    <scope>NUCLEOTIDE SEQUENCE [LARGE SCALE GENOMIC DNA]</scope>
    <source>
        <strain evidence="2 3">ALE3EI</strain>
    </source>
</reference>
<evidence type="ECO:0000259" key="1">
    <source>
        <dbReference type="Pfam" id="PF13521"/>
    </source>
</evidence>
<keyword evidence="2" id="KW-0548">Nucleotidyltransferase</keyword>